<comment type="function">
    <text evidence="3 14 16">Endonuclease that specifically degrades the RNA of RNA-DNA hybrids.</text>
</comment>
<evidence type="ECO:0000256" key="4">
    <source>
        <dbReference type="ARBA" id="ARBA00004496"/>
    </source>
</evidence>
<keyword evidence="11 14" id="KW-0255">Endonuclease</keyword>
<dbReference type="RefSeq" id="WP_004627074.1">
    <property type="nucleotide sequence ID" value="NZ_AORV01000043.1"/>
</dbReference>
<comment type="similarity">
    <text evidence="5 14 16">Belongs to the RNase HII family.</text>
</comment>
<feature type="coiled-coil region" evidence="17">
    <location>
        <begin position="39"/>
        <end position="66"/>
    </location>
</feature>
<feature type="domain" description="RNase H type-2" evidence="18">
    <location>
        <begin position="72"/>
        <end position="255"/>
    </location>
</feature>
<dbReference type="GO" id="GO:0032299">
    <property type="term" value="C:ribonuclease H2 complex"/>
    <property type="evidence" value="ECO:0007669"/>
    <property type="project" value="TreeGrafter"/>
</dbReference>
<dbReference type="Pfam" id="PF01351">
    <property type="entry name" value="RNase_HII"/>
    <property type="match status" value="1"/>
</dbReference>
<dbReference type="PANTHER" id="PTHR10954">
    <property type="entry name" value="RIBONUCLEASE H2 SUBUNIT A"/>
    <property type="match status" value="1"/>
</dbReference>
<proteinExistence type="inferred from homology"/>
<dbReference type="STRING" id="1195236.CTER_3089"/>
<keyword evidence="8 14" id="KW-0963">Cytoplasm</keyword>
<evidence type="ECO:0000256" key="16">
    <source>
        <dbReference type="RuleBase" id="RU003515"/>
    </source>
</evidence>
<evidence type="ECO:0000256" key="13">
    <source>
        <dbReference type="ARBA" id="ARBA00023211"/>
    </source>
</evidence>
<dbReference type="PATRIC" id="fig|1195236.3.peg.3313"/>
<dbReference type="GO" id="GO:0004523">
    <property type="term" value="F:RNA-DNA hybrid ribonuclease activity"/>
    <property type="evidence" value="ECO:0007669"/>
    <property type="project" value="UniProtKB-UniRule"/>
</dbReference>
<dbReference type="EMBL" id="AORV01000043">
    <property type="protein sequence ID" value="EMS71076.1"/>
    <property type="molecule type" value="Genomic_DNA"/>
</dbReference>
<dbReference type="GO" id="GO:0006298">
    <property type="term" value="P:mismatch repair"/>
    <property type="evidence" value="ECO:0007669"/>
    <property type="project" value="TreeGrafter"/>
</dbReference>
<gene>
    <name evidence="14" type="primary">rnhB</name>
    <name evidence="19" type="ORF">CTER_3089</name>
</gene>
<evidence type="ECO:0000256" key="12">
    <source>
        <dbReference type="ARBA" id="ARBA00022801"/>
    </source>
</evidence>
<keyword evidence="9 14" id="KW-0540">Nuclease</keyword>
<dbReference type="eggNOG" id="COG0164">
    <property type="taxonomic scope" value="Bacteria"/>
</dbReference>
<sequence length="255" mass="28390">MVKLSLKEIQEQIQEKSVDEAIDYLLSFGNQGSGVAKLLERYYRLKEKQRAEAERLEKLLSFERQAREEGFRYIAGVDEAGRGPLAGPVVAAAVIFPEGVTIEGVNDSKKLSEAQREALFEIIKEKALAYGIQAIDEKCIDNINILNATKSAMTGALEQLKPQADCILLDAVRLENIKTKQVPIIKGDSLSFSIAAASILAKVTRDRLLKEYDNIYPEYGFAVHKGYATPQHISAIKKFGLCPIHRLSFVKNFTD</sequence>
<comment type="subcellular location">
    <subcellularLocation>
        <location evidence="4 14">Cytoplasm</location>
    </subcellularLocation>
</comment>
<evidence type="ECO:0000256" key="6">
    <source>
        <dbReference type="ARBA" id="ARBA00012180"/>
    </source>
</evidence>
<evidence type="ECO:0000256" key="15">
    <source>
        <dbReference type="PROSITE-ProRule" id="PRU01319"/>
    </source>
</evidence>
<dbReference type="NCBIfam" id="NF000595">
    <property type="entry name" value="PRK00015.1-3"/>
    <property type="match status" value="1"/>
</dbReference>
<name>S0FL83_RUMCE</name>
<dbReference type="Gene3D" id="3.30.420.10">
    <property type="entry name" value="Ribonuclease H-like superfamily/Ribonuclease H"/>
    <property type="match status" value="1"/>
</dbReference>
<dbReference type="HAMAP" id="MF_00052_B">
    <property type="entry name" value="RNase_HII_B"/>
    <property type="match status" value="1"/>
</dbReference>
<comment type="cofactor">
    <cofactor evidence="14 15">
        <name>Mn(2+)</name>
        <dbReference type="ChEBI" id="CHEBI:29035"/>
    </cofactor>
    <cofactor evidence="14 15">
        <name>Mg(2+)</name>
        <dbReference type="ChEBI" id="CHEBI:18420"/>
    </cofactor>
    <text evidence="14 15">Manganese or magnesium. Binds 1 divalent metal ion per monomer in the absence of substrate. May bind a second metal ion after substrate binding.</text>
</comment>
<dbReference type="GO" id="GO:0043137">
    <property type="term" value="P:DNA replication, removal of RNA primer"/>
    <property type="evidence" value="ECO:0007669"/>
    <property type="project" value="TreeGrafter"/>
</dbReference>
<evidence type="ECO:0000256" key="5">
    <source>
        <dbReference type="ARBA" id="ARBA00007383"/>
    </source>
</evidence>
<comment type="catalytic activity">
    <reaction evidence="1 14 15 16">
        <text>Endonucleolytic cleavage to 5'-phosphomonoester.</text>
        <dbReference type="EC" id="3.1.26.4"/>
    </reaction>
</comment>
<feature type="binding site" evidence="14 15">
    <location>
        <position position="78"/>
    </location>
    <ligand>
        <name>a divalent metal cation</name>
        <dbReference type="ChEBI" id="CHEBI:60240"/>
    </ligand>
</feature>
<dbReference type="GO" id="GO:0030145">
    <property type="term" value="F:manganese ion binding"/>
    <property type="evidence" value="ECO:0007669"/>
    <property type="project" value="UniProtKB-UniRule"/>
</dbReference>
<keyword evidence="20" id="KW-1185">Reference proteome</keyword>
<dbReference type="InterPro" id="IPR012337">
    <property type="entry name" value="RNaseH-like_sf"/>
</dbReference>
<evidence type="ECO:0000256" key="17">
    <source>
        <dbReference type="SAM" id="Coils"/>
    </source>
</evidence>
<dbReference type="InterPro" id="IPR022898">
    <property type="entry name" value="RNase_HII"/>
</dbReference>
<evidence type="ECO:0000259" key="18">
    <source>
        <dbReference type="PROSITE" id="PS51975"/>
    </source>
</evidence>
<keyword evidence="17" id="KW-0175">Coiled coil</keyword>
<dbReference type="AlphaFoldDB" id="S0FL83"/>
<evidence type="ECO:0000313" key="20">
    <source>
        <dbReference type="Proteomes" id="UP000014155"/>
    </source>
</evidence>
<evidence type="ECO:0000256" key="11">
    <source>
        <dbReference type="ARBA" id="ARBA00022759"/>
    </source>
</evidence>
<dbReference type="Proteomes" id="UP000014155">
    <property type="component" value="Unassembled WGS sequence"/>
</dbReference>
<dbReference type="CDD" id="cd07182">
    <property type="entry name" value="RNase_HII_bacteria_HII_like"/>
    <property type="match status" value="1"/>
</dbReference>
<reference evidence="19 20" key="1">
    <citation type="journal article" date="2013" name="Genome Announc.">
        <title>Draft Genome Sequence of the Cellulolytic, Mesophilic, Anaerobic Bacterium Clostridium termitidis Strain CT1112 (DSM 5398).</title>
        <authorList>
            <person name="Lal S."/>
            <person name="Ramachandran U."/>
            <person name="Zhang X."/>
            <person name="Munir R."/>
            <person name="Sparling R."/>
            <person name="Levin D.B."/>
        </authorList>
    </citation>
    <scope>NUCLEOTIDE SEQUENCE [LARGE SCALE GENOMIC DNA]</scope>
    <source>
        <strain evidence="19 20">CT1112</strain>
    </source>
</reference>
<keyword evidence="10 14" id="KW-0479">Metal-binding</keyword>
<dbReference type="SUPFAM" id="SSF53098">
    <property type="entry name" value="Ribonuclease H-like"/>
    <property type="match status" value="1"/>
</dbReference>
<evidence type="ECO:0000256" key="10">
    <source>
        <dbReference type="ARBA" id="ARBA00022723"/>
    </source>
</evidence>
<dbReference type="PROSITE" id="PS51975">
    <property type="entry name" value="RNASE_H_2"/>
    <property type="match status" value="1"/>
</dbReference>
<organism evidence="19 20">
    <name type="scientific">Ruminiclostridium cellobioparum subsp. termitidis CT1112</name>
    <dbReference type="NCBI Taxonomy" id="1195236"/>
    <lineage>
        <taxon>Bacteria</taxon>
        <taxon>Bacillati</taxon>
        <taxon>Bacillota</taxon>
        <taxon>Clostridia</taxon>
        <taxon>Eubacteriales</taxon>
        <taxon>Oscillospiraceae</taxon>
        <taxon>Ruminiclostridium</taxon>
    </lineage>
</organism>
<dbReference type="InterPro" id="IPR036397">
    <property type="entry name" value="RNaseH_sf"/>
</dbReference>
<dbReference type="GO" id="GO:0003723">
    <property type="term" value="F:RNA binding"/>
    <property type="evidence" value="ECO:0007669"/>
    <property type="project" value="UniProtKB-UniRule"/>
</dbReference>
<comment type="caution">
    <text evidence="19">The sequence shown here is derived from an EMBL/GenBank/DDBJ whole genome shotgun (WGS) entry which is preliminary data.</text>
</comment>
<dbReference type="InterPro" id="IPR024567">
    <property type="entry name" value="RNase_HII/HIII_dom"/>
</dbReference>
<comment type="cofactor">
    <cofactor evidence="2">
        <name>Mg(2+)</name>
        <dbReference type="ChEBI" id="CHEBI:18420"/>
    </cofactor>
</comment>
<feature type="binding site" evidence="14 15">
    <location>
        <position position="79"/>
    </location>
    <ligand>
        <name>a divalent metal cation</name>
        <dbReference type="ChEBI" id="CHEBI:60240"/>
    </ligand>
</feature>
<feature type="binding site" evidence="14 15">
    <location>
        <position position="170"/>
    </location>
    <ligand>
        <name>a divalent metal cation</name>
        <dbReference type="ChEBI" id="CHEBI:60240"/>
    </ligand>
</feature>
<dbReference type="GO" id="GO:0005737">
    <property type="term" value="C:cytoplasm"/>
    <property type="evidence" value="ECO:0007669"/>
    <property type="project" value="UniProtKB-SubCell"/>
</dbReference>
<evidence type="ECO:0000256" key="2">
    <source>
        <dbReference type="ARBA" id="ARBA00001946"/>
    </source>
</evidence>
<keyword evidence="13 14" id="KW-0464">Manganese</keyword>
<protein>
    <recommendedName>
        <fullName evidence="7 14">Ribonuclease HII</fullName>
        <shortName evidence="14">RNase HII</shortName>
        <ecNumber evidence="6 14">3.1.26.4</ecNumber>
    </recommendedName>
</protein>
<keyword evidence="12 14" id="KW-0378">Hydrolase</keyword>
<evidence type="ECO:0000256" key="9">
    <source>
        <dbReference type="ARBA" id="ARBA00022722"/>
    </source>
</evidence>
<evidence type="ECO:0000256" key="14">
    <source>
        <dbReference type="HAMAP-Rule" id="MF_00052"/>
    </source>
</evidence>
<evidence type="ECO:0000256" key="7">
    <source>
        <dbReference type="ARBA" id="ARBA00019179"/>
    </source>
</evidence>
<dbReference type="NCBIfam" id="NF000594">
    <property type="entry name" value="PRK00015.1-1"/>
    <property type="match status" value="1"/>
</dbReference>
<dbReference type="EC" id="3.1.26.4" evidence="6 14"/>
<dbReference type="FunFam" id="3.30.420.10:FF:000006">
    <property type="entry name" value="Ribonuclease HII"/>
    <property type="match status" value="1"/>
</dbReference>
<evidence type="ECO:0000313" key="19">
    <source>
        <dbReference type="EMBL" id="EMS71076.1"/>
    </source>
</evidence>
<accession>S0FL83</accession>
<evidence type="ECO:0000256" key="3">
    <source>
        <dbReference type="ARBA" id="ARBA00004065"/>
    </source>
</evidence>
<dbReference type="InterPro" id="IPR001352">
    <property type="entry name" value="RNase_HII/HIII"/>
</dbReference>
<dbReference type="PANTHER" id="PTHR10954:SF18">
    <property type="entry name" value="RIBONUCLEASE HII"/>
    <property type="match status" value="1"/>
</dbReference>
<evidence type="ECO:0000256" key="8">
    <source>
        <dbReference type="ARBA" id="ARBA00022490"/>
    </source>
</evidence>
<evidence type="ECO:0000256" key="1">
    <source>
        <dbReference type="ARBA" id="ARBA00000077"/>
    </source>
</evidence>